<organism evidence="5 6">
    <name type="scientific">Bombyx mori</name>
    <name type="common">Silk moth</name>
    <dbReference type="NCBI Taxonomy" id="7091"/>
    <lineage>
        <taxon>Eukaryota</taxon>
        <taxon>Metazoa</taxon>
        <taxon>Ecdysozoa</taxon>
        <taxon>Arthropoda</taxon>
        <taxon>Hexapoda</taxon>
        <taxon>Insecta</taxon>
        <taxon>Pterygota</taxon>
        <taxon>Neoptera</taxon>
        <taxon>Endopterygota</taxon>
        <taxon>Lepidoptera</taxon>
        <taxon>Glossata</taxon>
        <taxon>Ditrysia</taxon>
        <taxon>Bombycoidea</taxon>
        <taxon>Bombycidae</taxon>
        <taxon>Bombycinae</taxon>
        <taxon>Bombyx</taxon>
    </lineage>
</organism>
<evidence type="ECO:0000256" key="2">
    <source>
        <dbReference type="ARBA" id="ARBA00023157"/>
    </source>
</evidence>
<dbReference type="InterPro" id="IPR003057">
    <property type="entry name" value="Invtbrt_color"/>
</dbReference>
<evidence type="ECO:0000256" key="1">
    <source>
        <dbReference type="ARBA" id="ARBA00006889"/>
    </source>
</evidence>
<name>A0A8R2ANN5_BOMMO</name>
<dbReference type="SUPFAM" id="SSF50814">
    <property type="entry name" value="Lipocalins"/>
    <property type="match status" value="1"/>
</dbReference>
<dbReference type="Proteomes" id="UP000005204">
    <property type="component" value="Unassembled WGS sequence"/>
</dbReference>
<gene>
    <name evidence="5" type="primary">101745459</name>
</gene>
<keyword evidence="2" id="KW-1015">Disulfide bond</keyword>
<evidence type="ECO:0000313" key="6">
    <source>
        <dbReference type="Proteomes" id="UP000005204"/>
    </source>
</evidence>
<keyword evidence="3" id="KW-0732">Signal</keyword>
<dbReference type="InterPro" id="IPR022271">
    <property type="entry name" value="Lipocalin_ApoD"/>
</dbReference>
<feature type="domain" description="Lipocalin/cytosolic fatty-acid binding" evidence="4">
    <location>
        <begin position="42"/>
        <end position="169"/>
    </location>
</feature>
<sequence length="204" mass="23909">MNVVNLFLVVVLVNTSGGQVLQFGQCPEVETMEYFDLVRFLGRWFEIERFPAWFEDKGHCAYKRFQYCNRKVEIEQVFIRDGIRFIIHRNSSYNPGDEAIFDIQPSNIDPVGIPLSVISTDYNNYAILFGCKFNVQMDMKYILAWILSREQSLPPEVLNETRRKLNSIPFANAAYLMPVNHTEYNCNYHWTAHIQSVYKTVDEN</sequence>
<reference evidence="5" key="2">
    <citation type="submission" date="2022-06" db="UniProtKB">
        <authorList>
            <consortium name="EnsemblMetazoa"/>
        </authorList>
    </citation>
    <scope>IDENTIFICATION</scope>
    <source>
        <strain evidence="5">p50T (Dazao)</strain>
    </source>
</reference>
<evidence type="ECO:0000313" key="5">
    <source>
        <dbReference type="EnsemblMetazoa" id="XP_004923379.1"/>
    </source>
</evidence>
<dbReference type="GO" id="GO:0031409">
    <property type="term" value="F:pigment binding"/>
    <property type="evidence" value="ECO:0007669"/>
    <property type="project" value="InterPro"/>
</dbReference>
<dbReference type="OrthoDB" id="565904at2759"/>
<dbReference type="GO" id="GO:0006629">
    <property type="term" value="P:lipid metabolic process"/>
    <property type="evidence" value="ECO:0007669"/>
    <property type="project" value="TreeGrafter"/>
</dbReference>
<dbReference type="PANTHER" id="PTHR10612">
    <property type="entry name" value="APOLIPOPROTEIN D"/>
    <property type="match status" value="1"/>
</dbReference>
<reference evidence="6" key="1">
    <citation type="journal article" date="2008" name="Insect Biochem. Mol. Biol.">
        <title>The genome of a lepidopteran model insect, the silkworm Bombyx mori.</title>
        <authorList>
            <consortium name="International Silkworm Genome Consortium"/>
        </authorList>
    </citation>
    <scope>NUCLEOTIDE SEQUENCE [LARGE SCALE GENOMIC DNA]</scope>
    <source>
        <strain evidence="6">p50T</strain>
    </source>
</reference>
<dbReference type="AlphaFoldDB" id="A0A8R2ANN5"/>
<dbReference type="EnsemblMetazoa" id="XM_004923322.4">
    <property type="protein sequence ID" value="XP_004923379.1"/>
    <property type="gene ID" value="LOC101745459"/>
</dbReference>
<accession>A0A8R2ANN5</accession>
<evidence type="ECO:0000256" key="3">
    <source>
        <dbReference type="PIRNR" id="PIRNR036893"/>
    </source>
</evidence>
<dbReference type="Pfam" id="PF00061">
    <property type="entry name" value="Lipocalin"/>
    <property type="match status" value="1"/>
</dbReference>
<evidence type="ECO:0000259" key="4">
    <source>
        <dbReference type="Pfam" id="PF00061"/>
    </source>
</evidence>
<dbReference type="Gene3D" id="2.40.128.20">
    <property type="match status" value="1"/>
</dbReference>
<dbReference type="GO" id="GO:0005737">
    <property type="term" value="C:cytoplasm"/>
    <property type="evidence" value="ECO:0007669"/>
    <property type="project" value="TreeGrafter"/>
</dbReference>
<dbReference type="InterPro" id="IPR012674">
    <property type="entry name" value="Calycin"/>
</dbReference>
<dbReference type="PRINTS" id="PR01273">
    <property type="entry name" value="INVTBRTCOLOR"/>
</dbReference>
<dbReference type="OMA" id="KYISAWI"/>
<feature type="chain" id="PRO_5035981114" description="Lipocalin/cytosolic fatty-acid binding domain-containing protein" evidence="3">
    <location>
        <begin position="19"/>
        <end position="204"/>
    </location>
</feature>
<proteinExistence type="inferred from homology"/>
<protein>
    <recommendedName>
        <fullName evidence="4">Lipocalin/cytosolic fatty-acid binding domain-containing protein</fullName>
    </recommendedName>
</protein>
<dbReference type="KEGG" id="bmor:101745459"/>
<dbReference type="GO" id="GO:0000302">
    <property type="term" value="P:response to reactive oxygen species"/>
    <property type="evidence" value="ECO:0007669"/>
    <property type="project" value="TreeGrafter"/>
</dbReference>
<dbReference type="SMR" id="A0A8R2ANN5"/>
<feature type="signal peptide" evidence="3">
    <location>
        <begin position="1"/>
        <end position="18"/>
    </location>
</feature>
<keyword evidence="6" id="KW-1185">Reference proteome</keyword>
<comment type="similarity">
    <text evidence="1 3">Belongs to the calycin superfamily. Lipocalin family.</text>
</comment>
<dbReference type="PIRSF" id="PIRSF036893">
    <property type="entry name" value="Lipocalin_ApoD"/>
    <property type="match status" value="1"/>
</dbReference>
<dbReference type="PANTHER" id="PTHR10612:SF34">
    <property type="entry name" value="APOLIPOPROTEIN D"/>
    <property type="match status" value="1"/>
</dbReference>
<dbReference type="InterPro" id="IPR000566">
    <property type="entry name" value="Lipocln_cytosolic_FA-bd_dom"/>
</dbReference>